<evidence type="ECO:0000256" key="2">
    <source>
        <dbReference type="ARBA" id="ARBA00022840"/>
    </source>
</evidence>
<sequence length="750" mass="87364">MKLHELRQLLIEYDETTYLRKYLLGNHERAQKFRQYLEEYKNKPGNYELIASDIFTLLNKVPEITAANSNLQLIQSIRSKLQDNYFFEIYTAFHNKGLINKTNFELIYGLSQKGRLVLYNLFCSISIEQIYLNSEGLEKVLLLLSHPFFSYYQAAEDCLRFLHNRNYLTSVALDLLLNKKEDLPELLKILKALDDNRILNDICLKYLNLPGLPYYISDLISLLNQANMDITQELFQAICRSNIRYILIPILAILIAAENYELKIEKIIMLLQRDFSFLYDKLSLLQLLHENHMLDNNTFDFVFNNNVFYFEKILEILTRRFLVKTNQELLNKFINKELDCCQIYPAISYLNDANLLDQKSFNECIKLILLTPTYDPFGLNVFSLFKLFENANFYITREKLDTLFSLSNTNICRLYRVTLNLITHQLLNQDSFEKAFQRVTAKLPSVSESEVIKKSRKQTGLLRSEIILDNKNHFFTDHDKQYEKGGFGKVKKGFNSLTSDEAFCGIKKLKEPLPDNAQKEAIREVKYNHLLGRPAFYYSRKGATSVLTQWQRDKGLHLYSRDNELLQIPLGNRLRCLSAALAELNILHRNHRVHGDIKCQNLVLNLKKLSLKLIDFGSAHKVGSAKMFARTRAYKDPYFSGDHFSKDLYAMGLVVMYLFPEVYTITFDKDKTSASLVNKPNFTVPERAIINLVNSMMHSNINVRCTSEDALDYCNKLLANFNKLNLFMLETITNSSLHYDKLTVEQALRV</sequence>
<dbReference type="Gene3D" id="1.10.510.10">
    <property type="entry name" value="Transferase(Phosphotransferase) domain 1"/>
    <property type="match status" value="1"/>
</dbReference>
<evidence type="ECO:0000313" key="4">
    <source>
        <dbReference type="EMBL" id="STX28274.1"/>
    </source>
</evidence>
<keyword evidence="4" id="KW-0418">Kinase</keyword>
<dbReference type="InterPro" id="IPR011009">
    <property type="entry name" value="Kinase-like_dom_sf"/>
</dbReference>
<dbReference type="GO" id="GO:0005524">
    <property type="term" value="F:ATP binding"/>
    <property type="evidence" value="ECO:0007669"/>
    <property type="project" value="UniProtKB-KW"/>
</dbReference>
<dbReference type="PROSITE" id="PS50011">
    <property type="entry name" value="PROTEIN_KINASE_DOM"/>
    <property type="match status" value="1"/>
</dbReference>
<accession>A0A378I766</accession>
<organism evidence="4 5">
    <name type="scientific">Legionella beliardensis</name>
    <dbReference type="NCBI Taxonomy" id="91822"/>
    <lineage>
        <taxon>Bacteria</taxon>
        <taxon>Pseudomonadati</taxon>
        <taxon>Pseudomonadota</taxon>
        <taxon>Gammaproteobacteria</taxon>
        <taxon>Legionellales</taxon>
        <taxon>Legionellaceae</taxon>
        <taxon>Legionella</taxon>
    </lineage>
</organism>
<evidence type="ECO:0000256" key="1">
    <source>
        <dbReference type="ARBA" id="ARBA00022741"/>
    </source>
</evidence>
<dbReference type="SMART" id="SM00220">
    <property type="entry name" value="S_TKc"/>
    <property type="match status" value="1"/>
</dbReference>
<keyword evidence="4" id="KW-0808">Transferase</keyword>
<dbReference type="EC" id="2.7.11.1" evidence="4"/>
<dbReference type="GO" id="GO:0004674">
    <property type="term" value="F:protein serine/threonine kinase activity"/>
    <property type="evidence" value="ECO:0007669"/>
    <property type="project" value="UniProtKB-EC"/>
</dbReference>
<dbReference type="AlphaFoldDB" id="A0A378I766"/>
<reference evidence="4 5" key="1">
    <citation type="submission" date="2018-06" db="EMBL/GenBank/DDBJ databases">
        <authorList>
            <consortium name="Pathogen Informatics"/>
            <person name="Doyle S."/>
        </authorList>
    </citation>
    <scope>NUCLEOTIDE SEQUENCE [LARGE SCALE GENOMIC DNA]</scope>
    <source>
        <strain evidence="4 5">NCTC13315</strain>
    </source>
</reference>
<keyword evidence="1" id="KW-0547">Nucleotide-binding</keyword>
<dbReference type="Proteomes" id="UP000254968">
    <property type="component" value="Unassembled WGS sequence"/>
</dbReference>
<dbReference type="SUPFAM" id="SSF56112">
    <property type="entry name" value="Protein kinase-like (PK-like)"/>
    <property type="match status" value="1"/>
</dbReference>
<dbReference type="OrthoDB" id="5630951at2"/>
<evidence type="ECO:0000313" key="5">
    <source>
        <dbReference type="Proteomes" id="UP000254968"/>
    </source>
</evidence>
<name>A0A378I766_9GAMM</name>
<evidence type="ECO:0000259" key="3">
    <source>
        <dbReference type="PROSITE" id="PS50011"/>
    </source>
</evidence>
<dbReference type="Pfam" id="PF00069">
    <property type="entry name" value="Pkinase"/>
    <property type="match status" value="1"/>
</dbReference>
<dbReference type="GO" id="GO:0035556">
    <property type="term" value="P:intracellular signal transduction"/>
    <property type="evidence" value="ECO:0007669"/>
    <property type="project" value="TreeGrafter"/>
</dbReference>
<dbReference type="EMBL" id="UGNV01000001">
    <property type="protein sequence ID" value="STX28274.1"/>
    <property type="molecule type" value="Genomic_DNA"/>
</dbReference>
<dbReference type="PANTHER" id="PTHR24346:SF30">
    <property type="entry name" value="MATERNAL EMBRYONIC LEUCINE ZIPPER KINASE"/>
    <property type="match status" value="1"/>
</dbReference>
<dbReference type="InterPro" id="IPR000719">
    <property type="entry name" value="Prot_kinase_dom"/>
</dbReference>
<dbReference type="PANTHER" id="PTHR24346">
    <property type="entry name" value="MAP/MICROTUBULE AFFINITY-REGULATING KINASE"/>
    <property type="match status" value="1"/>
</dbReference>
<gene>
    <name evidence="4" type="primary">spkD</name>
    <name evidence="4" type="ORF">NCTC13315_00802</name>
</gene>
<keyword evidence="2" id="KW-0067">ATP-binding</keyword>
<keyword evidence="5" id="KW-1185">Reference proteome</keyword>
<dbReference type="RefSeq" id="WP_115302036.1">
    <property type="nucleotide sequence ID" value="NZ_CAAAHO010000001.1"/>
</dbReference>
<feature type="domain" description="Protein kinase" evidence="3">
    <location>
        <begin position="476"/>
        <end position="718"/>
    </location>
</feature>
<proteinExistence type="predicted"/>
<dbReference type="GO" id="GO:0005737">
    <property type="term" value="C:cytoplasm"/>
    <property type="evidence" value="ECO:0007669"/>
    <property type="project" value="TreeGrafter"/>
</dbReference>
<protein>
    <submittedName>
        <fullName evidence="4">Serine/threonine-protein kinase D</fullName>
        <ecNumber evidence="4">2.7.11.1</ecNumber>
    </submittedName>
</protein>